<dbReference type="InterPro" id="IPR011010">
    <property type="entry name" value="DNA_brk_join_enz"/>
</dbReference>
<dbReference type="GO" id="GO:0006310">
    <property type="term" value="P:DNA recombination"/>
    <property type="evidence" value="ECO:0007669"/>
    <property type="project" value="UniProtKB-KW"/>
</dbReference>
<dbReference type="PROSITE" id="PS51898">
    <property type="entry name" value="TYR_RECOMBINASE"/>
    <property type="match status" value="1"/>
</dbReference>
<sequence>MHSNHCLPEEETPLIPMRGDNAFEHWLMTCGQNPWEPLSPEAARPYRFIWLSWLRFLSGEQAEAIQPFAWARATPVQVLQFINHAPQSPKSHKPSDITRRRYWRVLDRVYDHAVLHQWARSNPAQGLAAQDIPPSENPQGAILSPRMWRALQQHIPQPDDLISSRDRAILMLLMELGLTPEEVKHLEVGNLRWSEDEPRVIQSLLVAGERDMQTRTLPVSPQLHHALQAWLQARAGYHAMQGQSALFCTRKAPQLTSHTLLHLVTKTLRQAALAAKLPEPARMGPQVLRNTVLVQWLESGCSVSEVLARSGMKNPNALQHLRAYFNNDKDL</sequence>
<protein>
    <recommendedName>
        <fullName evidence="2">Tyr recombinase domain-containing protein</fullName>
    </recommendedName>
</protein>
<gene>
    <name evidence="3" type="ORF">AS359_07555</name>
</gene>
<evidence type="ECO:0000313" key="4">
    <source>
        <dbReference type="Proteomes" id="UP000053300"/>
    </source>
</evidence>
<evidence type="ECO:0000313" key="3">
    <source>
        <dbReference type="EMBL" id="KUF38745.1"/>
    </source>
</evidence>
<keyword evidence="1" id="KW-0233">DNA recombination</keyword>
<accession>A0A0W7YUK6</accession>
<organism evidence="3 4">
    <name type="scientific">Comamonas kerstersii</name>
    <dbReference type="NCBI Taxonomy" id="225992"/>
    <lineage>
        <taxon>Bacteria</taxon>
        <taxon>Pseudomonadati</taxon>
        <taxon>Pseudomonadota</taxon>
        <taxon>Betaproteobacteria</taxon>
        <taxon>Burkholderiales</taxon>
        <taxon>Comamonadaceae</taxon>
        <taxon>Comamonas</taxon>
    </lineage>
</organism>
<dbReference type="Gene3D" id="1.10.443.10">
    <property type="entry name" value="Intergrase catalytic core"/>
    <property type="match status" value="1"/>
</dbReference>
<dbReference type="Proteomes" id="UP000053300">
    <property type="component" value="Unassembled WGS sequence"/>
</dbReference>
<keyword evidence="4" id="KW-1185">Reference proteome</keyword>
<accession>A0A1V3TIZ8</accession>
<comment type="caution">
    <text evidence="3">The sequence shown here is derived from an EMBL/GenBank/DDBJ whole genome shotgun (WGS) entry which is preliminary data.</text>
</comment>
<dbReference type="InterPro" id="IPR002104">
    <property type="entry name" value="Integrase_catalytic"/>
</dbReference>
<dbReference type="Pfam" id="PF00589">
    <property type="entry name" value="Phage_integrase"/>
    <property type="match status" value="1"/>
</dbReference>
<dbReference type="GO" id="GO:0015074">
    <property type="term" value="P:DNA integration"/>
    <property type="evidence" value="ECO:0007669"/>
    <property type="project" value="InterPro"/>
</dbReference>
<dbReference type="InterPro" id="IPR013762">
    <property type="entry name" value="Integrase-like_cat_sf"/>
</dbReference>
<reference evidence="3 4" key="1">
    <citation type="submission" date="2015-12" db="EMBL/GenBank/DDBJ databases">
        <title>Complete genome sequence of a multi-drug resistant strain Acidovorax sp. 12322-1.</title>
        <authorList>
            <person name="Ming D."/>
            <person name="Wang M."/>
            <person name="Hu S."/>
            <person name="Zhou Y."/>
            <person name="Jiang T."/>
        </authorList>
    </citation>
    <scope>NUCLEOTIDE SEQUENCE [LARGE SCALE GENOMIC DNA]</scope>
    <source>
        <strain evidence="3 4">12322-1</strain>
    </source>
</reference>
<dbReference type="AlphaFoldDB" id="A0A0W7YUK6"/>
<dbReference type="SUPFAM" id="SSF56349">
    <property type="entry name" value="DNA breaking-rejoining enzymes"/>
    <property type="match status" value="1"/>
</dbReference>
<dbReference type="GO" id="GO:0003677">
    <property type="term" value="F:DNA binding"/>
    <property type="evidence" value="ECO:0007669"/>
    <property type="project" value="InterPro"/>
</dbReference>
<dbReference type="EMBL" id="LPXH01000038">
    <property type="protein sequence ID" value="KUF38745.1"/>
    <property type="molecule type" value="Genomic_DNA"/>
</dbReference>
<proteinExistence type="predicted"/>
<evidence type="ECO:0000256" key="1">
    <source>
        <dbReference type="ARBA" id="ARBA00023172"/>
    </source>
</evidence>
<name>A0A0W7YUK6_9BURK</name>
<dbReference type="STRING" id="225992.B5M06_14360"/>
<feature type="domain" description="Tyr recombinase" evidence="2">
    <location>
        <begin position="138"/>
        <end position="331"/>
    </location>
</feature>
<evidence type="ECO:0000259" key="2">
    <source>
        <dbReference type="PROSITE" id="PS51898"/>
    </source>
</evidence>